<reference evidence="2" key="1">
    <citation type="submission" date="2020-03" db="EMBL/GenBank/DDBJ databases">
        <title>Castanea mollissima Vanexum genome sequencing.</title>
        <authorList>
            <person name="Staton M."/>
        </authorList>
    </citation>
    <scope>NUCLEOTIDE SEQUENCE</scope>
    <source>
        <tissue evidence="2">Leaf</tissue>
    </source>
</reference>
<proteinExistence type="predicted"/>
<evidence type="ECO:0000256" key="1">
    <source>
        <dbReference type="SAM" id="SignalP"/>
    </source>
</evidence>
<protein>
    <submittedName>
        <fullName evidence="2">Uncharacterized protein</fullName>
    </submittedName>
</protein>
<evidence type="ECO:0000313" key="2">
    <source>
        <dbReference type="EMBL" id="KAF3951272.1"/>
    </source>
</evidence>
<dbReference type="AlphaFoldDB" id="A0A8J4QNN2"/>
<comment type="caution">
    <text evidence="2">The sequence shown here is derived from an EMBL/GenBank/DDBJ whole genome shotgun (WGS) entry which is preliminary data.</text>
</comment>
<sequence length="120" mass="13648">MARRILNTCYLVLVLVALSTVAFTIVWTQRNVPLREEDHNDDDEYKEGDYIPLFANKAACPYLGDPCEAYSYFDLPFCPPGDPIPNRKKKILSRTFSRGLLCQHPVCIEVQDGNNKEAPL</sequence>
<dbReference type="Proteomes" id="UP000737018">
    <property type="component" value="Unassembled WGS sequence"/>
</dbReference>
<feature type="chain" id="PRO_5035277156" evidence="1">
    <location>
        <begin position="25"/>
        <end position="120"/>
    </location>
</feature>
<name>A0A8J4QNN2_9ROSI</name>
<accession>A0A8J4QNN2</accession>
<dbReference type="EMBL" id="JRKL02005023">
    <property type="protein sequence ID" value="KAF3951272.1"/>
    <property type="molecule type" value="Genomic_DNA"/>
</dbReference>
<keyword evidence="1" id="KW-0732">Signal</keyword>
<organism evidence="2 3">
    <name type="scientific">Castanea mollissima</name>
    <name type="common">Chinese chestnut</name>
    <dbReference type="NCBI Taxonomy" id="60419"/>
    <lineage>
        <taxon>Eukaryota</taxon>
        <taxon>Viridiplantae</taxon>
        <taxon>Streptophyta</taxon>
        <taxon>Embryophyta</taxon>
        <taxon>Tracheophyta</taxon>
        <taxon>Spermatophyta</taxon>
        <taxon>Magnoliopsida</taxon>
        <taxon>eudicotyledons</taxon>
        <taxon>Gunneridae</taxon>
        <taxon>Pentapetalae</taxon>
        <taxon>rosids</taxon>
        <taxon>fabids</taxon>
        <taxon>Fagales</taxon>
        <taxon>Fagaceae</taxon>
        <taxon>Castanea</taxon>
    </lineage>
</organism>
<dbReference type="OrthoDB" id="1746863at2759"/>
<evidence type="ECO:0000313" key="3">
    <source>
        <dbReference type="Proteomes" id="UP000737018"/>
    </source>
</evidence>
<feature type="signal peptide" evidence="1">
    <location>
        <begin position="1"/>
        <end position="24"/>
    </location>
</feature>
<gene>
    <name evidence="2" type="ORF">CMV_023056</name>
</gene>
<keyword evidence="3" id="KW-1185">Reference proteome</keyword>